<reference evidence="2 3" key="1">
    <citation type="submission" date="2024-02" db="EMBL/GenBank/DDBJ databases">
        <title>Full genome sequence of Nocardioides kribbensis.</title>
        <authorList>
            <person name="Poletto B.L."/>
            <person name="Silva G."/>
            <person name="Galante D."/>
            <person name="Campos K.R."/>
            <person name="Santos M.B.N."/>
            <person name="Sacchi C.T."/>
        </authorList>
    </citation>
    <scope>NUCLEOTIDE SEQUENCE [LARGE SCALE GENOMIC DNA]</scope>
    <source>
        <strain evidence="2 3">O4R</strain>
    </source>
</reference>
<dbReference type="Proteomes" id="UP001482520">
    <property type="component" value="Unassembled WGS sequence"/>
</dbReference>
<accession>A0ABV1NXL0</accession>
<dbReference type="Gene3D" id="3.40.50.1110">
    <property type="entry name" value="SGNH hydrolase"/>
    <property type="match status" value="1"/>
</dbReference>
<protein>
    <submittedName>
        <fullName evidence="2">GDSL-type esterase/lipase family protein</fullName>
    </submittedName>
</protein>
<feature type="domain" description="SGNH hydrolase-type esterase" evidence="1">
    <location>
        <begin position="18"/>
        <end position="237"/>
    </location>
</feature>
<dbReference type="EMBL" id="JBEGDP010000006">
    <property type="protein sequence ID" value="MEQ7847220.1"/>
    <property type="molecule type" value="Genomic_DNA"/>
</dbReference>
<dbReference type="SUPFAM" id="SSF52266">
    <property type="entry name" value="SGNH hydrolase"/>
    <property type="match status" value="1"/>
</dbReference>
<keyword evidence="3" id="KW-1185">Reference proteome</keyword>
<evidence type="ECO:0000313" key="2">
    <source>
        <dbReference type="EMBL" id="MEQ7847220.1"/>
    </source>
</evidence>
<dbReference type="Pfam" id="PF13472">
    <property type="entry name" value="Lipase_GDSL_2"/>
    <property type="match status" value="1"/>
</dbReference>
<name>A0ABV1NXL0_9ACTN</name>
<dbReference type="InterPro" id="IPR036514">
    <property type="entry name" value="SGNH_hydro_sf"/>
</dbReference>
<proteinExistence type="predicted"/>
<sequence>MTDQPASHDPRGPRLLLMGGSTATGLGVRGRSFGRLCAERLGSASVLDLTGSGPLIDEAMLRAEEIRQFRPDVALVCCGHAEVLVHPPQRFQACLERFAPASWHGVAGLQPRPYFSTSSSARRFRQRLTSWAKVRVKRGAMRLGSHQRMDLPDFADHLDALLALLREAGTRVLVVGTWPIDEDLFPRSNQAWEALAAVLREAAAKHGAEFVDPTPELDVWGDYLADHMHWSASGHERLAGVVTARIDVSPSTVGRQQ</sequence>
<comment type="caution">
    <text evidence="2">The sequence shown here is derived from an EMBL/GenBank/DDBJ whole genome shotgun (WGS) entry which is preliminary data.</text>
</comment>
<dbReference type="InterPro" id="IPR013830">
    <property type="entry name" value="SGNH_hydro"/>
</dbReference>
<organism evidence="2 3">
    <name type="scientific">Nocardioides kribbensis</name>
    <dbReference type="NCBI Taxonomy" id="305517"/>
    <lineage>
        <taxon>Bacteria</taxon>
        <taxon>Bacillati</taxon>
        <taxon>Actinomycetota</taxon>
        <taxon>Actinomycetes</taxon>
        <taxon>Propionibacteriales</taxon>
        <taxon>Nocardioidaceae</taxon>
        <taxon>Nocardioides</taxon>
    </lineage>
</organism>
<dbReference type="RefSeq" id="WP_349804341.1">
    <property type="nucleotide sequence ID" value="NZ_JBEGDP010000006.1"/>
</dbReference>
<gene>
    <name evidence="2" type="ORF">V6R90_08000</name>
</gene>
<evidence type="ECO:0000313" key="3">
    <source>
        <dbReference type="Proteomes" id="UP001482520"/>
    </source>
</evidence>
<evidence type="ECO:0000259" key="1">
    <source>
        <dbReference type="Pfam" id="PF13472"/>
    </source>
</evidence>